<accession>A0AAV6K780</accession>
<evidence type="ECO:0000313" key="9">
    <source>
        <dbReference type="Proteomes" id="UP000823749"/>
    </source>
</evidence>
<dbReference type="PANTHER" id="PTHR12560:SF0">
    <property type="entry name" value="LD18904P"/>
    <property type="match status" value="1"/>
</dbReference>
<evidence type="ECO:0000256" key="5">
    <source>
        <dbReference type="PROSITE-ProRule" id="PRU00205"/>
    </source>
</evidence>
<evidence type="ECO:0000256" key="2">
    <source>
        <dbReference type="ARBA" id="ARBA00022692"/>
    </source>
</evidence>
<evidence type="ECO:0000256" key="6">
    <source>
        <dbReference type="SAM" id="Phobius"/>
    </source>
</evidence>
<sequence>MDSIWIDNGGPSAWHFAIAIYFAFAFVAARFCLDRFIFRVSYVRSNKTCLKGLIIAPVSGDYKLAIWLLFNGAIPLKLNDTTQAKIVKCSESMWKLTYYATVEICILSITYHEPWLREAKGYFIGWPNQELKIPLKLFYMCQCGFYTYSIAALLTWETRRKDFSVMMSHHVVTVILISYSYVTRGVAWCFDMPQTAEASRNKCFFPVLAKSIEASLGLRLKGNMFPRAKVFFPSPGCSYAVVHVRSLCIPDADSTSWTLLPSQASLFLLLPFYSFFRIGSIILALHDASDVFMEAAKVFKYSEKELGASVCFGLFAISWLLLRLIFFPFWIIKSTSKDLCKFLRLSEAYDMSLYYVFNTMLVTLLMFHIYWWYLIWSMIMRQLKNQGKVGEDIRSDSEDDE</sequence>
<evidence type="ECO:0000256" key="3">
    <source>
        <dbReference type="ARBA" id="ARBA00022989"/>
    </source>
</evidence>
<evidence type="ECO:0000259" key="7">
    <source>
        <dbReference type="PROSITE" id="PS50922"/>
    </source>
</evidence>
<comment type="caution">
    <text evidence="8">The sequence shown here is derived from an EMBL/GenBank/DDBJ whole genome shotgun (WGS) entry which is preliminary data.</text>
</comment>
<feature type="transmembrane region" description="Helical" evidence="6">
    <location>
        <begin position="163"/>
        <end position="182"/>
    </location>
</feature>
<gene>
    <name evidence="8" type="ORF">RHGRI_013748</name>
</gene>
<dbReference type="PROSITE" id="PS50922">
    <property type="entry name" value="TLC"/>
    <property type="match status" value="1"/>
</dbReference>
<dbReference type="InterPro" id="IPR016439">
    <property type="entry name" value="Lag1/Lac1-like"/>
</dbReference>
<reference evidence="8" key="1">
    <citation type="submission" date="2020-08" db="EMBL/GenBank/DDBJ databases">
        <title>Plant Genome Project.</title>
        <authorList>
            <person name="Zhang R.-G."/>
        </authorList>
    </citation>
    <scope>NUCLEOTIDE SEQUENCE</scope>
    <source>
        <strain evidence="8">WSP0</strain>
        <tissue evidence="8">Leaf</tissue>
    </source>
</reference>
<keyword evidence="4 5" id="KW-0472">Membrane</keyword>
<evidence type="ECO:0000313" key="8">
    <source>
        <dbReference type="EMBL" id="KAG5548148.1"/>
    </source>
</evidence>
<dbReference type="Proteomes" id="UP000823749">
    <property type="component" value="Chromosome 5"/>
</dbReference>
<feature type="transmembrane region" description="Helical" evidence="6">
    <location>
        <begin position="352"/>
        <end position="374"/>
    </location>
</feature>
<feature type="transmembrane region" description="Helical" evidence="6">
    <location>
        <begin position="306"/>
        <end position="332"/>
    </location>
</feature>
<feature type="domain" description="TLC" evidence="7">
    <location>
        <begin position="87"/>
        <end position="384"/>
    </location>
</feature>
<dbReference type="AlphaFoldDB" id="A0AAV6K780"/>
<dbReference type="SMART" id="SM00724">
    <property type="entry name" value="TLC"/>
    <property type="match status" value="1"/>
</dbReference>
<proteinExistence type="predicted"/>
<protein>
    <recommendedName>
        <fullName evidence="7">TLC domain-containing protein</fullName>
    </recommendedName>
</protein>
<dbReference type="PIRSF" id="PIRSF005225">
    <property type="entry name" value="LAG1_LAC1"/>
    <property type="match status" value="1"/>
</dbReference>
<dbReference type="Pfam" id="PF03798">
    <property type="entry name" value="TRAM_LAG1_CLN8"/>
    <property type="match status" value="2"/>
</dbReference>
<organism evidence="8 9">
    <name type="scientific">Rhododendron griersonianum</name>
    <dbReference type="NCBI Taxonomy" id="479676"/>
    <lineage>
        <taxon>Eukaryota</taxon>
        <taxon>Viridiplantae</taxon>
        <taxon>Streptophyta</taxon>
        <taxon>Embryophyta</taxon>
        <taxon>Tracheophyta</taxon>
        <taxon>Spermatophyta</taxon>
        <taxon>Magnoliopsida</taxon>
        <taxon>eudicotyledons</taxon>
        <taxon>Gunneridae</taxon>
        <taxon>Pentapetalae</taxon>
        <taxon>asterids</taxon>
        <taxon>Ericales</taxon>
        <taxon>Ericaceae</taxon>
        <taxon>Ericoideae</taxon>
        <taxon>Rhodoreae</taxon>
        <taxon>Rhododendron</taxon>
    </lineage>
</organism>
<dbReference type="GO" id="GO:0046513">
    <property type="term" value="P:ceramide biosynthetic process"/>
    <property type="evidence" value="ECO:0007669"/>
    <property type="project" value="InterPro"/>
</dbReference>
<evidence type="ECO:0000256" key="4">
    <source>
        <dbReference type="ARBA" id="ARBA00023136"/>
    </source>
</evidence>
<dbReference type="EMBL" id="JACTNZ010000005">
    <property type="protein sequence ID" value="KAG5548148.1"/>
    <property type="molecule type" value="Genomic_DNA"/>
</dbReference>
<name>A0AAV6K780_9ERIC</name>
<dbReference type="GO" id="GO:0005789">
    <property type="term" value="C:endoplasmic reticulum membrane"/>
    <property type="evidence" value="ECO:0007669"/>
    <property type="project" value="UniProtKB-SubCell"/>
</dbReference>
<keyword evidence="9" id="KW-1185">Reference proteome</keyword>
<keyword evidence="2 5" id="KW-0812">Transmembrane</keyword>
<comment type="subcellular location">
    <subcellularLocation>
        <location evidence="1">Endoplasmic reticulum membrane</location>
        <topology evidence="1">Multi-pass membrane protein</topology>
    </subcellularLocation>
</comment>
<dbReference type="GO" id="GO:0050291">
    <property type="term" value="F:sphingosine N-acyltransferase activity"/>
    <property type="evidence" value="ECO:0007669"/>
    <property type="project" value="InterPro"/>
</dbReference>
<dbReference type="PANTHER" id="PTHR12560">
    <property type="entry name" value="LONGEVITY ASSURANCE FACTOR 1 LAG1"/>
    <property type="match status" value="1"/>
</dbReference>
<feature type="transmembrane region" description="Helical" evidence="6">
    <location>
        <begin position="137"/>
        <end position="156"/>
    </location>
</feature>
<keyword evidence="3 6" id="KW-1133">Transmembrane helix</keyword>
<feature type="transmembrane region" description="Helical" evidence="6">
    <location>
        <begin position="12"/>
        <end position="33"/>
    </location>
</feature>
<evidence type="ECO:0000256" key="1">
    <source>
        <dbReference type="ARBA" id="ARBA00004477"/>
    </source>
</evidence>
<dbReference type="InterPro" id="IPR006634">
    <property type="entry name" value="TLC-dom"/>
</dbReference>